<gene>
    <name evidence="1" type="ORF">EVAR_47989_1</name>
</gene>
<comment type="caution">
    <text evidence="1">The sequence shown here is derived from an EMBL/GenBank/DDBJ whole genome shotgun (WGS) entry which is preliminary data.</text>
</comment>
<dbReference type="EMBL" id="BGZK01000875">
    <property type="protein sequence ID" value="GBP63651.1"/>
    <property type="molecule type" value="Genomic_DNA"/>
</dbReference>
<evidence type="ECO:0000313" key="2">
    <source>
        <dbReference type="Proteomes" id="UP000299102"/>
    </source>
</evidence>
<proteinExistence type="predicted"/>
<reference evidence="1 2" key="1">
    <citation type="journal article" date="2019" name="Commun. Biol.">
        <title>The bagworm genome reveals a unique fibroin gene that provides high tensile strength.</title>
        <authorList>
            <person name="Kono N."/>
            <person name="Nakamura H."/>
            <person name="Ohtoshi R."/>
            <person name="Tomita M."/>
            <person name="Numata K."/>
            <person name="Arakawa K."/>
        </authorList>
    </citation>
    <scope>NUCLEOTIDE SEQUENCE [LARGE SCALE GENOMIC DNA]</scope>
</reference>
<keyword evidence="2" id="KW-1185">Reference proteome</keyword>
<accession>A0A4C1XI82</accession>
<dbReference type="Proteomes" id="UP000299102">
    <property type="component" value="Unassembled WGS sequence"/>
</dbReference>
<sequence length="77" mass="8394">MRHIVKIKIDIQRNPVGKSSSSPGDNGAKAAVQAVLADWSTYLWTCVAPIRTDTAQWKVYDSNNCALQSTALCLEEG</sequence>
<name>A0A4C1XI82_EUMVA</name>
<protein>
    <submittedName>
        <fullName evidence="1">Uncharacterized protein</fullName>
    </submittedName>
</protein>
<dbReference type="AlphaFoldDB" id="A0A4C1XI82"/>
<organism evidence="1 2">
    <name type="scientific">Eumeta variegata</name>
    <name type="common">Bagworm moth</name>
    <name type="synonym">Eumeta japonica</name>
    <dbReference type="NCBI Taxonomy" id="151549"/>
    <lineage>
        <taxon>Eukaryota</taxon>
        <taxon>Metazoa</taxon>
        <taxon>Ecdysozoa</taxon>
        <taxon>Arthropoda</taxon>
        <taxon>Hexapoda</taxon>
        <taxon>Insecta</taxon>
        <taxon>Pterygota</taxon>
        <taxon>Neoptera</taxon>
        <taxon>Endopterygota</taxon>
        <taxon>Lepidoptera</taxon>
        <taxon>Glossata</taxon>
        <taxon>Ditrysia</taxon>
        <taxon>Tineoidea</taxon>
        <taxon>Psychidae</taxon>
        <taxon>Oiketicinae</taxon>
        <taxon>Eumeta</taxon>
    </lineage>
</organism>
<evidence type="ECO:0000313" key="1">
    <source>
        <dbReference type="EMBL" id="GBP63651.1"/>
    </source>
</evidence>